<evidence type="ECO:0000256" key="2">
    <source>
        <dbReference type="ARBA" id="ARBA00008823"/>
    </source>
</evidence>
<proteinExistence type="inferred from homology"/>
<dbReference type="STRING" id="1267021.FPB0191_00625"/>
<evidence type="ECO:0000256" key="3">
    <source>
        <dbReference type="ARBA" id="ARBA00022448"/>
    </source>
</evidence>
<evidence type="ECO:0000256" key="4">
    <source>
        <dbReference type="ARBA" id="ARBA00022475"/>
    </source>
</evidence>
<evidence type="ECO:0000256" key="5">
    <source>
        <dbReference type="ARBA" id="ARBA00022519"/>
    </source>
</evidence>
<keyword evidence="3 14" id="KW-0813">Transport</keyword>
<keyword evidence="10 14" id="KW-0472">Membrane</keyword>
<dbReference type="InterPro" id="IPR003752">
    <property type="entry name" value="DiS_bond_form_DsbB/BdbC"/>
</dbReference>
<dbReference type="HAMAP" id="MF_00286">
    <property type="entry name" value="DsbB"/>
    <property type="match status" value="1"/>
</dbReference>
<name>A0A0A7S5D5_FRIPE</name>
<feature type="topological domain" description="Periplasmic" evidence="14">
    <location>
        <begin position="32"/>
        <end position="49"/>
    </location>
</feature>
<evidence type="ECO:0000256" key="14">
    <source>
        <dbReference type="HAMAP-Rule" id="MF_00286"/>
    </source>
</evidence>
<dbReference type="SUPFAM" id="SSF158442">
    <property type="entry name" value="DsbB-like"/>
    <property type="match status" value="1"/>
</dbReference>
<dbReference type="GO" id="GO:0009055">
    <property type="term" value="F:electron transfer activity"/>
    <property type="evidence" value="ECO:0007669"/>
    <property type="project" value="UniProtKB-UniRule"/>
</dbReference>
<comment type="similarity">
    <text evidence="2 14">Belongs to the DsbB family.</text>
</comment>
<keyword evidence="11 14" id="KW-1015">Disulfide bond</keyword>
<evidence type="ECO:0000256" key="12">
    <source>
        <dbReference type="ARBA" id="ARBA00023186"/>
    </source>
</evidence>
<dbReference type="NCBIfam" id="NF002485">
    <property type="entry name" value="PRK01749.1"/>
    <property type="match status" value="1"/>
</dbReference>
<evidence type="ECO:0000256" key="1">
    <source>
        <dbReference type="ARBA" id="ARBA00004429"/>
    </source>
</evidence>
<dbReference type="PANTHER" id="PTHR36570">
    <property type="entry name" value="DISULFIDE BOND FORMATION PROTEIN B"/>
    <property type="match status" value="1"/>
</dbReference>
<keyword evidence="5" id="KW-0997">Cell inner membrane</keyword>
<keyword evidence="4 14" id="KW-1003">Cell membrane</keyword>
<dbReference type="PANTHER" id="PTHR36570:SF2">
    <property type="entry name" value="DISULFIDE BOND FORMATION PROTEIN B"/>
    <property type="match status" value="1"/>
</dbReference>
<feature type="transmembrane region" description="Helical" evidence="15">
    <location>
        <begin position="69"/>
        <end position="86"/>
    </location>
</feature>
<dbReference type="AlphaFoldDB" id="A0A0A7S5D5"/>
<dbReference type="OrthoDB" id="3711263at2"/>
<dbReference type="Proteomes" id="UP000030901">
    <property type="component" value="Chromosome"/>
</dbReference>
<keyword evidence="9 14" id="KW-0560">Oxidoreductase</keyword>
<dbReference type="GO" id="GO:0006457">
    <property type="term" value="P:protein folding"/>
    <property type="evidence" value="ECO:0007669"/>
    <property type="project" value="InterPro"/>
</dbReference>
<reference evidence="16 17" key="1">
    <citation type="journal article" date="2014" name="Appl. Environ. Microbiol.">
        <title>Gut symbionts from distinct hosts exhibit genotoxic activity via divergent colibactin biosynthetic pathways.</title>
        <authorList>
            <person name="Engel P."/>
            <person name="Vizcaino M.I."/>
            <person name="Crawford J.M."/>
        </authorList>
    </citation>
    <scope>NUCLEOTIDE SEQUENCE [LARGE SCALE GENOMIC DNA]</scope>
    <source>
        <strain evidence="16 17">PEB0191</strain>
    </source>
</reference>
<gene>
    <name evidence="14" type="primary">dsbB</name>
    <name evidence="16" type="ORF">FPB0191_00625</name>
</gene>
<comment type="subcellular location">
    <subcellularLocation>
        <location evidence="1">Cell inner membrane</location>
        <topology evidence="1">Multi-pass membrane protein</topology>
    </subcellularLocation>
    <subcellularLocation>
        <location evidence="14">Cell membrane</location>
        <topology evidence="14">Multi-pass membrane protein</topology>
    </subcellularLocation>
</comment>
<evidence type="ECO:0000256" key="8">
    <source>
        <dbReference type="ARBA" id="ARBA00022989"/>
    </source>
</evidence>
<keyword evidence="8 14" id="KW-1133">Transmembrane helix</keyword>
<feature type="transmembrane region" description="Helical" evidence="15">
    <location>
        <begin position="147"/>
        <end position="168"/>
    </location>
</feature>
<comment type="caution">
    <text evidence="14">Lacks conserved residue(s) required for the propagation of feature annotation.</text>
</comment>
<evidence type="ECO:0000313" key="16">
    <source>
        <dbReference type="EMBL" id="AJA44456.1"/>
    </source>
</evidence>
<comment type="function">
    <text evidence="14">Required for disulfide bond formation in some periplasmic proteins. Acts by oxidizing the DsbA protein.</text>
</comment>
<feature type="transmembrane region" description="Helical" evidence="15">
    <location>
        <begin position="44"/>
        <end position="63"/>
    </location>
</feature>
<dbReference type="InterPro" id="IPR050183">
    <property type="entry name" value="DsbB"/>
</dbReference>
<dbReference type="Pfam" id="PF02600">
    <property type="entry name" value="DsbB"/>
    <property type="match status" value="1"/>
</dbReference>
<evidence type="ECO:0000256" key="7">
    <source>
        <dbReference type="ARBA" id="ARBA00022982"/>
    </source>
</evidence>
<keyword evidence="13 14" id="KW-0676">Redox-active center</keyword>
<dbReference type="InterPro" id="IPR023380">
    <property type="entry name" value="DsbB-like_sf"/>
</dbReference>
<dbReference type="GO" id="GO:0015035">
    <property type="term" value="F:protein-disulfide reductase activity"/>
    <property type="evidence" value="ECO:0007669"/>
    <property type="project" value="UniProtKB-UniRule"/>
</dbReference>
<evidence type="ECO:0000256" key="6">
    <source>
        <dbReference type="ARBA" id="ARBA00022692"/>
    </source>
</evidence>
<dbReference type="Gene3D" id="1.20.1550.10">
    <property type="entry name" value="DsbB-like"/>
    <property type="match status" value="1"/>
</dbReference>
<evidence type="ECO:0000313" key="17">
    <source>
        <dbReference type="Proteomes" id="UP000030901"/>
    </source>
</evidence>
<dbReference type="EMBL" id="CP009056">
    <property type="protein sequence ID" value="AJA44456.1"/>
    <property type="molecule type" value="Genomic_DNA"/>
</dbReference>
<dbReference type="InterPro" id="IPR022920">
    <property type="entry name" value="Disulphide_bond_form_DsbB"/>
</dbReference>
<dbReference type="GO" id="GO:0005886">
    <property type="term" value="C:plasma membrane"/>
    <property type="evidence" value="ECO:0007669"/>
    <property type="project" value="UniProtKB-SubCell"/>
</dbReference>
<keyword evidence="7 14" id="KW-0249">Electron transport</keyword>
<sequence length="179" mass="20376">MFNLLNQLSKGKVTWYLLISTVIFFEVGALYVQHRLHYSPTSLCIYQRLALIGILFAAIIGFFGCRHNLSRYVAIFIWGLSAYKGFDVAYLQARLQFAPSINDRCSFTVSYPGFLPLDEWIPSFFGAADIACASRSWTFLTIDLSQWMIIIFGSYLIMAVLVLVSQVVNESSPNTTWRK</sequence>
<evidence type="ECO:0000256" key="9">
    <source>
        <dbReference type="ARBA" id="ARBA00023002"/>
    </source>
</evidence>
<evidence type="ECO:0000256" key="10">
    <source>
        <dbReference type="ARBA" id="ARBA00023136"/>
    </source>
</evidence>
<organism evidence="16 17">
    <name type="scientific">Frischella perrara</name>
    <dbReference type="NCBI Taxonomy" id="1267021"/>
    <lineage>
        <taxon>Bacteria</taxon>
        <taxon>Pseudomonadati</taxon>
        <taxon>Pseudomonadota</taxon>
        <taxon>Gammaproteobacteria</taxon>
        <taxon>Orbales</taxon>
        <taxon>Orbaceae</taxon>
        <taxon>Frischella</taxon>
    </lineage>
</organism>
<keyword evidence="12 14" id="KW-0143">Chaperone</keyword>
<dbReference type="RefSeq" id="WP_052236720.1">
    <property type="nucleotide sequence ID" value="NZ_CAMPDX010000013.1"/>
</dbReference>
<protein>
    <recommendedName>
        <fullName evidence="14">Disulfide bond formation protein B</fullName>
    </recommendedName>
    <alternativeName>
        <fullName evidence="14">Disulfide oxidoreductase</fullName>
    </alternativeName>
</protein>
<evidence type="ECO:0000256" key="15">
    <source>
        <dbReference type="SAM" id="Phobius"/>
    </source>
</evidence>
<feature type="topological domain" description="Cytoplasmic" evidence="14">
    <location>
        <begin position="166"/>
        <end position="179"/>
    </location>
</feature>
<dbReference type="KEGG" id="fpp:FPB0191_00625"/>
<accession>A0A0A7S5D5</accession>
<evidence type="ECO:0000256" key="13">
    <source>
        <dbReference type="ARBA" id="ARBA00023284"/>
    </source>
</evidence>
<evidence type="ECO:0000256" key="11">
    <source>
        <dbReference type="ARBA" id="ARBA00023157"/>
    </source>
</evidence>
<keyword evidence="6 14" id="KW-0812">Transmembrane</keyword>
<keyword evidence="17" id="KW-1185">Reference proteome</keyword>
<dbReference type="HOGENOM" id="CLU_098660_2_0_6"/>
<feature type="topological domain" description="Cytoplasmic" evidence="14">
    <location>
        <begin position="1"/>
        <end position="14"/>
    </location>
</feature>
<feature type="transmembrane region" description="Helical" evidence="15">
    <location>
        <begin position="13"/>
        <end position="32"/>
    </location>
</feature>